<dbReference type="EMBL" id="CALYLO010000016">
    <property type="protein sequence ID" value="CAH8249351.1"/>
    <property type="molecule type" value="Genomic_DNA"/>
</dbReference>
<sequence>MATAAATPQAPQTEAEGLAPTYSNTSANSNIIISPNIEITIKGGGINQRREKYRPGSQKELENLFKSFGMKNPQYIEG</sequence>
<dbReference type="RefSeq" id="WP_261948918.1">
    <property type="nucleotide sequence ID" value="NZ_CALYLO010000016.1"/>
</dbReference>
<accession>A0ABN8UIA8</accession>
<evidence type="ECO:0000313" key="3">
    <source>
        <dbReference type="Proteomes" id="UP001154322"/>
    </source>
</evidence>
<keyword evidence="3" id="KW-1185">Reference proteome</keyword>
<dbReference type="Proteomes" id="UP001154322">
    <property type="component" value="Unassembled WGS sequence"/>
</dbReference>
<name>A0ABN8UIA8_9BACL</name>
<reference evidence="2" key="1">
    <citation type="submission" date="2022-06" db="EMBL/GenBank/DDBJ databases">
        <authorList>
            <person name="Dietemann V."/>
            <person name="Ory F."/>
            <person name="Dainat B."/>
            <person name="Oberhansli S."/>
        </authorList>
    </citation>
    <scope>NUCLEOTIDE SEQUENCE</scope>
    <source>
        <strain evidence="2">Ena-SAMPLE-TAB-26-04-2022-14:26:32:270-5432</strain>
    </source>
</reference>
<feature type="compositionally biased region" description="Low complexity" evidence="1">
    <location>
        <begin position="1"/>
        <end position="16"/>
    </location>
</feature>
<gene>
    <name evidence="2" type="ORF">WJ0W_006537</name>
</gene>
<comment type="caution">
    <text evidence="2">The sequence shown here is derived from an EMBL/GenBank/DDBJ whole genome shotgun (WGS) entry which is preliminary data.</text>
</comment>
<evidence type="ECO:0000313" key="2">
    <source>
        <dbReference type="EMBL" id="CAH8249351.1"/>
    </source>
</evidence>
<organism evidence="2 3">
    <name type="scientific">Paenibacillus melissococcoides</name>
    <dbReference type="NCBI Taxonomy" id="2912268"/>
    <lineage>
        <taxon>Bacteria</taxon>
        <taxon>Bacillati</taxon>
        <taxon>Bacillota</taxon>
        <taxon>Bacilli</taxon>
        <taxon>Bacillales</taxon>
        <taxon>Paenibacillaceae</taxon>
        <taxon>Paenibacillus</taxon>
    </lineage>
</organism>
<proteinExistence type="predicted"/>
<feature type="region of interest" description="Disordered" evidence="1">
    <location>
        <begin position="1"/>
        <end position="29"/>
    </location>
</feature>
<protein>
    <submittedName>
        <fullName evidence="2">Uncharacterized protein</fullName>
    </submittedName>
</protein>
<evidence type="ECO:0000256" key="1">
    <source>
        <dbReference type="SAM" id="MobiDB-lite"/>
    </source>
</evidence>